<keyword evidence="4 6" id="KW-1133">Transmembrane helix</keyword>
<evidence type="ECO:0000256" key="4">
    <source>
        <dbReference type="ARBA" id="ARBA00022989"/>
    </source>
</evidence>
<organism evidence="7 8">
    <name type="scientific">Rhizobium herbae</name>
    <dbReference type="NCBI Taxonomy" id="508661"/>
    <lineage>
        <taxon>Bacteria</taxon>
        <taxon>Pseudomonadati</taxon>
        <taxon>Pseudomonadota</taxon>
        <taxon>Alphaproteobacteria</taxon>
        <taxon>Hyphomicrobiales</taxon>
        <taxon>Rhizobiaceae</taxon>
        <taxon>Rhizobium/Agrobacterium group</taxon>
        <taxon>Rhizobium</taxon>
    </lineage>
</organism>
<evidence type="ECO:0000256" key="3">
    <source>
        <dbReference type="ARBA" id="ARBA00022692"/>
    </source>
</evidence>
<keyword evidence="5 6" id="KW-0472">Membrane</keyword>
<dbReference type="RefSeq" id="WP_220373859.1">
    <property type="nucleotide sequence ID" value="NZ_JAEUAO010000006.1"/>
</dbReference>
<evidence type="ECO:0000256" key="2">
    <source>
        <dbReference type="ARBA" id="ARBA00022475"/>
    </source>
</evidence>
<protein>
    <submittedName>
        <fullName evidence="7">Branched-chain amino acid ABC transporter permease</fullName>
    </submittedName>
</protein>
<feature type="transmembrane region" description="Helical" evidence="6">
    <location>
        <begin position="196"/>
        <end position="216"/>
    </location>
</feature>
<evidence type="ECO:0000256" key="5">
    <source>
        <dbReference type="ARBA" id="ARBA00023136"/>
    </source>
</evidence>
<reference evidence="7 8" key="1">
    <citation type="journal article" date="2021" name="MBio">
        <title>Poor Competitiveness of Bradyrhizobium in Pigeon Pea Root Colonization in Indian Soils.</title>
        <authorList>
            <person name="Chalasani D."/>
            <person name="Basu A."/>
            <person name="Pullabhotla S.V.S.R.N."/>
            <person name="Jorrin B."/>
            <person name="Neal A.L."/>
            <person name="Poole P.S."/>
            <person name="Podile A.R."/>
            <person name="Tkacz A."/>
        </authorList>
    </citation>
    <scope>NUCLEOTIDE SEQUENCE [LARGE SCALE GENOMIC DNA]</scope>
    <source>
        <strain evidence="7 8">HU44</strain>
    </source>
</reference>
<dbReference type="InterPro" id="IPR043428">
    <property type="entry name" value="LivM-like"/>
</dbReference>
<sequence>MVANREASPPTTAAGASGSRWRVETRTTLSTAFGIVAIAAMLLLALTPFFASRGVVQDLFFILTMLVLAQNWNLLAGYAGLISVGQQLFVGCGAYALFSFVILLGLDPLLAVLLSGVFAALVSVPTAFFAFRLHGPYFAIGTWVIAEVGRLLFAQWKALGGGTGTSLPRDATRDMIGIGFLKETLGLKSAAAVDALTFWVALILLAATMGTMYRLLRSRNGLGLAAVRDNEVAARALGVDAMRMKATVYVVTAFLTGITGALTYLQKARISPEAAFSLTDWTAYIIFIVVIGGIGTIEGPIVGVIVFFLMQNALSSYGSWYLLLMGALAIVTMLFAPRGLWGLASDRTGIELFPVRRILKRGPNHQGTKGGPHG</sequence>
<evidence type="ECO:0000313" key="7">
    <source>
        <dbReference type="EMBL" id="MBW9065930.1"/>
    </source>
</evidence>
<comment type="subcellular location">
    <subcellularLocation>
        <location evidence="1">Cell membrane</location>
        <topology evidence="1">Multi-pass membrane protein</topology>
    </subcellularLocation>
</comment>
<keyword evidence="8" id="KW-1185">Reference proteome</keyword>
<feature type="transmembrane region" description="Helical" evidence="6">
    <location>
        <begin position="29"/>
        <end position="47"/>
    </location>
</feature>
<dbReference type="PANTHER" id="PTHR30482">
    <property type="entry name" value="HIGH-AFFINITY BRANCHED-CHAIN AMINO ACID TRANSPORT SYSTEM PERMEASE"/>
    <property type="match status" value="1"/>
</dbReference>
<evidence type="ECO:0000313" key="8">
    <source>
        <dbReference type="Proteomes" id="UP000757604"/>
    </source>
</evidence>
<feature type="transmembrane region" description="Helical" evidence="6">
    <location>
        <begin position="321"/>
        <end position="341"/>
    </location>
</feature>
<gene>
    <name evidence="7" type="ORF">JNB71_21720</name>
</gene>
<dbReference type="CDD" id="cd06581">
    <property type="entry name" value="TM_PBP1_LivM_like"/>
    <property type="match status" value="1"/>
</dbReference>
<name>A0ABS7HGJ9_9HYPH</name>
<keyword evidence="2" id="KW-1003">Cell membrane</keyword>
<dbReference type="InterPro" id="IPR001851">
    <property type="entry name" value="ABC_transp_permease"/>
</dbReference>
<dbReference type="Pfam" id="PF02653">
    <property type="entry name" value="BPD_transp_2"/>
    <property type="match status" value="1"/>
</dbReference>
<accession>A0ABS7HGJ9</accession>
<feature type="transmembrane region" description="Helical" evidence="6">
    <location>
        <begin position="246"/>
        <end position="265"/>
    </location>
</feature>
<feature type="transmembrane region" description="Helical" evidence="6">
    <location>
        <begin position="88"/>
        <end position="106"/>
    </location>
</feature>
<keyword evidence="3 6" id="KW-0812">Transmembrane</keyword>
<dbReference type="Proteomes" id="UP000757604">
    <property type="component" value="Unassembled WGS sequence"/>
</dbReference>
<dbReference type="EMBL" id="JAEUAO010000006">
    <property type="protein sequence ID" value="MBW9065930.1"/>
    <property type="molecule type" value="Genomic_DNA"/>
</dbReference>
<feature type="transmembrane region" description="Helical" evidence="6">
    <location>
        <begin position="112"/>
        <end position="131"/>
    </location>
</feature>
<feature type="transmembrane region" description="Helical" evidence="6">
    <location>
        <begin position="285"/>
        <end position="309"/>
    </location>
</feature>
<comment type="caution">
    <text evidence="7">The sequence shown here is derived from an EMBL/GenBank/DDBJ whole genome shotgun (WGS) entry which is preliminary data.</text>
</comment>
<proteinExistence type="predicted"/>
<evidence type="ECO:0000256" key="1">
    <source>
        <dbReference type="ARBA" id="ARBA00004651"/>
    </source>
</evidence>
<evidence type="ECO:0000256" key="6">
    <source>
        <dbReference type="SAM" id="Phobius"/>
    </source>
</evidence>
<dbReference type="PANTHER" id="PTHR30482:SF17">
    <property type="entry name" value="ABC TRANSPORTER ATP-BINDING PROTEIN"/>
    <property type="match status" value="1"/>
</dbReference>